<dbReference type="AlphaFoldDB" id="A0A176TLR4"/>
<dbReference type="RefSeq" id="WP_057782433.1">
    <property type="nucleotide sequence ID" value="NZ_BJWE01000063.1"/>
</dbReference>
<dbReference type="Proteomes" id="UP001275867">
    <property type="component" value="Unassembled WGS sequence"/>
</dbReference>
<dbReference type="InterPro" id="IPR036390">
    <property type="entry name" value="WH_DNA-bd_sf"/>
</dbReference>
<keyword evidence="3" id="KW-1185">Reference proteome</keyword>
<dbReference type="PANTHER" id="PTHR33221:SF9">
    <property type="entry name" value="RRF2 FAMILY PROTEIN"/>
    <property type="match status" value="1"/>
</dbReference>
<dbReference type="PROSITE" id="PS01332">
    <property type="entry name" value="HTH_RRF2_1"/>
    <property type="match status" value="1"/>
</dbReference>
<reference evidence="2 3" key="1">
    <citation type="submission" date="2016-05" db="EMBL/GenBank/DDBJ databases">
        <title>Draft genome sequence of Pediococcus parvulus 2.6, a probiotic beta-glucan producer strain.</title>
        <authorList>
            <person name="Mohedano M.L."/>
            <person name="Perez-Ramos A."/>
            <person name="Duenas M.T."/>
            <person name="Lamontanara A."/>
            <person name="Orru L."/>
            <person name="Spano G."/>
            <person name="Capozzi V."/>
            <person name="Lopez P."/>
        </authorList>
    </citation>
    <scope>NUCLEOTIDE SEQUENCE [LARGE SCALE GENOMIC DNA]</scope>
    <source>
        <strain evidence="2 3">2.6</strain>
    </source>
</reference>
<dbReference type="PANTHER" id="PTHR33221">
    <property type="entry name" value="WINGED HELIX-TURN-HELIX TRANSCRIPTIONAL REGULATOR, RRF2 FAMILY"/>
    <property type="match status" value="1"/>
</dbReference>
<dbReference type="EMBL" id="LXND01000030">
    <property type="protein sequence ID" value="OAD64629.1"/>
    <property type="molecule type" value="Genomic_DNA"/>
</dbReference>
<dbReference type="GeneID" id="93383520"/>
<dbReference type="GO" id="GO:0005829">
    <property type="term" value="C:cytosol"/>
    <property type="evidence" value="ECO:0007669"/>
    <property type="project" value="TreeGrafter"/>
</dbReference>
<dbReference type="PROSITE" id="PS51197">
    <property type="entry name" value="HTH_RRF2_2"/>
    <property type="match status" value="1"/>
</dbReference>
<gene>
    <name evidence="2" type="ORF">A7K95_03910</name>
    <name evidence="1" type="ORF">GA842_08595</name>
</gene>
<dbReference type="SUPFAM" id="SSF46785">
    <property type="entry name" value="Winged helix' DNA-binding domain"/>
    <property type="match status" value="1"/>
</dbReference>
<evidence type="ECO:0000313" key="3">
    <source>
        <dbReference type="Proteomes" id="UP000077280"/>
    </source>
</evidence>
<evidence type="ECO:0000313" key="4">
    <source>
        <dbReference type="Proteomes" id="UP001275867"/>
    </source>
</evidence>
<evidence type="ECO:0000313" key="2">
    <source>
        <dbReference type="EMBL" id="OAD64629.1"/>
    </source>
</evidence>
<protein>
    <submittedName>
        <fullName evidence="1">Rrf2 family transcriptional regulator</fullName>
    </submittedName>
</protein>
<accession>A0A176TLR4</accession>
<dbReference type="OrthoDB" id="9808360at2"/>
<proteinExistence type="predicted"/>
<dbReference type="Pfam" id="PF02082">
    <property type="entry name" value="Rrf2"/>
    <property type="match status" value="1"/>
</dbReference>
<dbReference type="InterPro" id="IPR036388">
    <property type="entry name" value="WH-like_DNA-bd_sf"/>
</dbReference>
<evidence type="ECO:0000313" key="1">
    <source>
        <dbReference type="EMBL" id="MDV7694907.1"/>
    </source>
</evidence>
<reference evidence="1" key="2">
    <citation type="submission" date="2019-10" db="EMBL/GenBank/DDBJ databases">
        <title>Malate fermentation in French cider.</title>
        <authorList>
            <person name="Cousin F.J."/>
            <person name="Medina Fernandez S."/>
            <person name="Misery B."/>
            <person name="Laplace J.-M."/>
            <person name="Cretenet M."/>
        </authorList>
    </citation>
    <scope>NUCLEOTIDE SEQUENCE</scope>
    <source>
        <strain evidence="1">UCMA15901</strain>
    </source>
</reference>
<sequence>MQLTKGFEQAACIIALLCTQDRSIPLTTAVIHDRLTGSETYLRKIMRKLVVAGLVTSIPGNNGGFRLAKKPSEISLLDIVEASEGPIKTYPDMGFIENVFSEAHPIAERGKNVLNDTFQQADDLWRDYLKHQSLNDVLVKIMGEPAVPGIDWNGSDNELHAQFQKLNEKIQGTKLTND</sequence>
<comment type="caution">
    <text evidence="1">The sequence shown here is derived from an EMBL/GenBank/DDBJ whole genome shotgun (WGS) entry which is preliminary data.</text>
</comment>
<dbReference type="Gene3D" id="1.10.10.10">
    <property type="entry name" value="Winged helix-like DNA-binding domain superfamily/Winged helix DNA-binding domain"/>
    <property type="match status" value="1"/>
</dbReference>
<dbReference type="InterPro" id="IPR000944">
    <property type="entry name" value="Tscrpt_reg_Rrf2"/>
</dbReference>
<dbReference type="NCBIfam" id="TIGR00738">
    <property type="entry name" value="rrf2_super"/>
    <property type="match status" value="1"/>
</dbReference>
<dbReference type="GO" id="GO:0003700">
    <property type="term" value="F:DNA-binding transcription factor activity"/>
    <property type="evidence" value="ECO:0007669"/>
    <property type="project" value="TreeGrafter"/>
</dbReference>
<organism evidence="1 4">
    <name type="scientific">Pediococcus parvulus</name>
    <dbReference type="NCBI Taxonomy" id="54062"/>
    <lineage>
        <taxon>Bacteria</taxon>
        <taxon>Bacillati</taxon>
        <taxon>Bacillota</taxon>
        <taxon>Bacilli</taxon>
        <taxon>Lactobacillales</taxon>
        <taxon>Lactobacillaceae</taxon>
        <taxon>Pediococcus</taxon>
    </lineage>
</organism>
<dbReference type="InterPro" id="IPR030489">
    <property type="entry name" value="TR_Rrf2-type_CS"/>
</dbReference>
<dbReference type="EMBL" id="WERX01000029">
    <property type="protein sequence ID" value="MDV7694907.1"/>
    <property type="molecule type" value="Genomic_DNA"/>
</dbReference>
<name>A0A176TLR4_9LACO</name>
<dbReference type="Proteomes" id="UP000077280">
    <property type="component" value="Unassembled WGS sequence"/>
</dbReference>